<feature type="signal peptide" evidence="2">
    <location>
        <begin position="1"/>
        <end position="17"/>
    </location>
</feature>
<comment type="similarity">
    <text evidence="1">Belongs to the UPF0729 family.</text>
</comment>
<evidence type="ECO:0000256" key="1">
    <source>
        <dbReference type="ARBA" id="ARBA00007959"/>
    </source>
</evidence>
<dbReference type="Pfam" id="PF14975">
    <property type="entry name" value="DUF4512"/>
    <property type="match status" value="1"/>
</dbReference>
<organism evidence="3 4">
    <name type="scientific">Cherax quadricarinatus</name>
    <name type="common">Australian red claw crayfish</name>
    <dbReference type="NCBI Taxonomy" id="27406"/>
    <lineage>
        <taxon>Eukaryota</taxon>
        <taxon>Metazoa</taxon>
        <taxon>Ecdysozoa</taxon>
        <taxon>Arthropoda</taxon>
        <taxon>Crustacea</taxon>
        <taxon>Multicrustacea</taxon>
        <taxon>Malacostraca</taxon>
        <taxon>Eumalacostraca</taxon>
        <taxon>Eucarida</taxon>
        <taxon>Decapoda</taxon>
        <taxon>Pleocyemata</taxon>
        <taxon>Astacidea</taxon>
        <taxon>Parastacoidea</taxon>
        <taxon>Parastacidae</taxon>
        <taxon>Cherax</taxon>
    </lineage>
</organism>
<feature type="chain" id="PRO_5043878184" evidence="2">
    <location>
        <begin position="18"/>
        <end position="109"/>
    </location>
</feature>
<protein>
    <submittedName>
        <fullName evidence="3">Uncharacterized protein</fullName>
    </submittedName>
</protein>
<dbReference type="EMBL" id="JARKIK010000025">
    <property type="protein sequence ID" value="KAK8743284.1"/>
    <property type="molecule type" value="Genomic_DNA"/>
</dbReference>
<dbReference type="Proteomes" id="UP001445076">
    <property type="component" value="Unassembled WGS sequence"/>
</dbReference>
<accession>A0AAW0XUB5</accession>
<dbReference type="PANTHER" id="PTHR13456">
    <property type="entry name" value="UPF0729 PROTEIN C18ORF32"/>
    <property type="match status" value="1"/>
</dbReference>
<dbReference type="AlphaFoldDB" id="A0AAW0XUB5"/>
<name>A0AAW0XUB5_CHEQU</name>
<dbReference type="PANTHER" id="PTHR13456:SF0">
    <property type="entry name" value="UPF0729 PROTEIN C18ORF32"/>
    <property type="match status" value="1"/>
</dbReference>
<gene>
    <name evidence="3" type="ORF">OTU49_001351</name>
</gene>
<sequence>LLVVLLPLLLSCTTVYSLEGVARMVCIPCIVVPVLLFIWHRFLQPVFLTFWNPWRKVTAGTEKKGEEKEAPNGCTASNGAAVANGDLMCPFSGKETGSSEAVIEDKKND</sequence>
<comment type="caution">
    <text evidence="3">The sequence shown here is derived from an EMBL/GenBank/DDBJ whole genome shotgun (WGS) entry which is preliminary data.</text>
</comment>
<evidence type="ECO:0000256" key="2">
    <source>
        <dbReference type="SAM" id="SignalP"/>
    </source>
</evidence>
<feature type="non-terminal residue" evidence="3">
    <location>
        <position position="1"/>
    </location>
</feature>
<evidence type="ECO:0000313" key="3">
    <source>
        <dbReference type="EMBL" id="KAK8743284.1"/>
    </source>
</evidence>
<proteinExistence type="inferred from homology"/>
<keyword evidence="2" id="KW-0732">Signal</keyword>
<keyword evidence="4" id="KW-1185">Reference proteome</keyword>
<evidence type="ECO:0000313" key="4">
    <source>
        <dbReference type="Proteomes" id="UP001445076"/>
    </source>
</evidence>
<dbReference type="InterPro" id="IPR026776">
    <property type="entry name" value="UPF0729_C18orf32-like"/>
</dbReference>
<reference evidence="3 4" key="1">
    <citation type="journal article" date="2024" name="BMC Genomics">
        <title>Genome assembly of redclaw crayfish (Cherax quadricarinatus) provides insights into its immune adaptation and hypoxia tolerance.</title>
        <authorList>
            <person name="Liu Z."/>
            <person name="Zheng J."/>
            <person name="Li H."/>
            <person name="Fang K."/>
            <person name="Wang S."/>
            <person name="He J."/>
            <person name="Zhou D."/>
            <person name="Weng S."/>
            <person name="Chi M."/>
            <person name="Gu Z."/>
            <person name="He J."/>
            <person name="Li F."/>
            <person name="Wang M."/>
        </authorList>
    </citation>
    <scope>NUCLEOTIDE SEQUENCE [LARGE SCALE GENOMIC DNA]</scope>
    <source>
        <strain evidence="3">ZL_2023a</strain>
    </source>
</reference>